<gene>
    <name evidence="1" type="ORF">TNCT_362191</name>
</gene>
<dbReference type="AlphaFoldDB" id="A0A8X6GTC0"/>
<proteinExistence type="predicted"/>
<reference evidence="1" key="1">
    <citation type="submission" date="2020-07" db="EMBL/GenBank/DDBJ databases">
        <title>Multicomponent nature underlies the extraordinary mechanical properties of spider dragline silk.</title>
        <authorList>
            <person name="Kono N."/>
            <person name="Nakamura H."/>
            <person name="Mori M."/>
            <person name="Yoshida Y."/>
            <person name="Ohtoshi R."/>
            <person name="Malay A.D."/>
            <person name="Moran D.A.P."/>
            <person name="Tomita M."/>
            <person name="Numata K."/>
            <person name="Arakawa K."/>
        </authorList>
    </citation>
    <scope>NUCLEOTIDE SEQUENCE</scope>
</reference>
<comment type="caution">
    <text evidence="1">The sequence shown here is derived from an EMBL/GenBank/DDBJ whole genome shotgun (WGS) entry which is preliminary data.</text>
</comment>
<sequence>MEDGVRPGQAHLEGVSLHPERIAKVNTVVLGSRRIPVDEIQRLL</sequence>
<evidence type="ECO:0000313" key="1">
    <source>
        <dbReference type="EMBL" id="GFR09449.1"/>
    </source>
</evidence>
<dbReference type="EMBL" id="BMAO01036273">
    <property type="protein sequence ID" value="GFR09449.1"/>
    <property type="molecule type" value="Genomic_DNA"/>
</dbReference>
<dbReference type="Proteomes" id="UP000887116">
    <property type="component" value="Unassembled WGS sequence"/>
</dbReference>
<keyword evidence="2" id="KW-1185">Reference proteome</keyword>
<feature type="non-terminal residue" evidence="1">
    <location>
        <position position="44"/>
    </location>
</feature>
<name>A0A8X6GTC0_TRICU</name>
<organism evidence="1 2">
    <name type="scientific">Trichonephila clavata</name>
    <name type="common">Joro spider</name>
    <name type="synonym">Nephila clavata</name>
    <dbReference type="NCBI Taxonomy" id="2740835"/>
    <lineage>
        <taxon>Eukaryota</taxon>
        <taxon>Metazoa</taxon>
        <taxon>Ecdysozoa</taxon>
        <taxon>Arthropoda</taxon>
        <taxon>Chelicerata</taxon>
        <taxon>Arachnida</taxon>
        <taxon>Araneae</taxon>
        <taxon>Araneomorphae</taxon>
        <taxon>Entelegynae</taxon>
        <taxon>Araneoidea</taxon>
        <taxon>Nephilidae</taxon>
        <taxon>Trichonephila</taxon>
    </lineage>
</organism>
<evidence type="ECO:0000313" key="2">
    <source>
        <dbReference type="Proteomes" id="UP000887116"/>
    </source>
</evidence>
<protein>
    <submittedName>
        <fullName evidence="1">Uncharacterized protein</fullName>
    </submittedName>
</protein>
<accession>A0A8X6GTC0</accession>